<sequence length="182" mass="19843">MAHSKALPKFQTPQLIQGNSPGTLTFEGDSEWTALTLAMEIAEDNGVFINDKIIVDGDLSFLGLFDFDIAFQAPLDLSDIEGESFTYIEVSGDLIYDGVVVEDASTFDFGDWVEGLVEGWTWNWLGNSTDGWQFNLSYMVSDNGGGDGNGGGTTDVHEPNATFLVGLFGAALLWRRRKSLRG</sequence>
<evidence type="ECO:0008006" key="4">
    <source>
        <dbReference type="Google" id="ProtNLM"/>
    </source>
</evidence>
<evidence type="ECO:0000313" key="2">
    <source>
        <dbReference type="EMBL" id="MDC2889431.1"/>
    </source>
</evidence>
<comment type="caution">
    <text evidence="2">The sequence shown here is derived from an EMBL/GenBank/DDBJ whole genome shotgun (WGS) entry which is preliminary data.</text>
</comment>
<reference evidence="2 3" key="1">
    <citation type="submission" date="2023-01" db="EMBL/GenBank/DDBJ databases">
        <title>Psychrosphaera sp. nov., isolated from marine algae.</title>
        <authorList>
            <person name="Bayburt H."/>
            <person name="Choi B.J."/>
            <person name="Kim J.M."/>
            <person name="Choi D.G."/>
            <person name="Jeon C.O."/>
        </authorList>
    </citation>
    <scope>NUCLEOTIDE SEQUENCE [LARGE SCALE GENOMIC DNA]</scope>
    <source>
        <strain evidence="2 3">G1-22</strain>
    </source>
</reference>
<name>A0ABT5FFQ0_9GAMM</name>
<accession>A0ABT5FFQ0</accession>
<keyword evidence="3" id="KW-1185">Reference proteome</keyword>
<feature type="region of interest" description="Disordered" evidence="1">
    <location>
        <begin position="1"/>
        <end position="20"/>
    </location>
</feature>
<dbReference type="EMBL" id="JAQOMS010000002">
    <property type="protein sequence ID" value="MDC2889431.1"/>
    <property type="molecule type" value="Genomic_DNA"/>
</dbReference>
<dbReference type="Proteomes" id="UP001528411">
    <property type="component" value="Unassembled WGS sequence"/>
</dbReference>
<evidence type="ECO:0000313" key="3">
    <source>
        <dbReference type="Proteomes" id="UP001528411"/>
    </source>
</evidence>
<feature type="compositionally biased region" description="Polar residues" evidence="1">
    <location>
        <begin position="11"/>
        <end position="20"/>
    </location>
</feature>
<proteinExistence type="predicted"/>
<evidence type="ECO:0000256" key="1">
    <source>
        <dbReference type="SAM" id="MobiDB-lite"/>
    </source>
</evidence>
<dbReference type="RefSeq" id="WP_272180862.1">
    <property type="nucleotide sequence ID" value="NZ_JAQOMS010000002.1"/>
</dbReference>
<organism evidence="2 3">
    <name type="scientific">Psychrosphaera algicola</name>
    <dbReference type="NCBI Taxonomy" id="3023714"/>
    <lineage>
        <taxon>Bacteria</taxon>
        <taxon>Pseudomonadati</taxon>
        <taxon>Pseudomonadota</taxon>
        <taxon>Gammaproteobacteria</taxon>
        <taxon>Alteromonadales</taxon>
        <taxon>Pseudoalteromonadaceae</taxon>
        <taxon>Psychrosphaera</taxon>
    </lineage>
</organism>
<gene>
    <name evidence="2" type="ORF">PN838_12385</name>
</gene>
<protein>
    <recommendedName>
        <fullName evidence="4">PEP-CTERM sorting domain-containing protein</fullName>
    </recommendedName>
</protein>